<organism evidence="1">
    <name type="scientific">Rhizophora mucronata</name>
    <name type="common">Asiatic mangrove</name>
    <dbReference type="NCBI Taxonomy" id="61149"/>
    <lineage>
        <taxon>Eukaryota</taxon>
        <taxon>Viridiplantae</taxon>
        <taxon>Streptophyta</taxon>
        <taxon>Embryophyta</taxon>
        <taxon>Tracheophyta</taxon>
        <taxon>Spermatophyta</taxon>
        <taxon>Magnoliopsida</taxon>
        <taxon>eudicotyledons</taxon>
        <taxon>Gunneridae</taxon>
        <taxon>Pentapetalae</taxon>
        <taxon>rosids</taxon>
        <taxon>fabids</taxon>
        <taxon>Malpighiales</taxon>
        <taxon>Rhizophoraceae</taxon>
        <taxon>Rhizophora</taxon>
    </lineage>
</organism>
<dbReference type="EMBL" id="GGEC01073717">
    <property type="protein sequence ID" value="MBX54201.1"/>
    <property type="molecule type" value="Transcribed_RNA"/>
</dbReference>
<dbReference type="AlphaFoldDB" id="A0A2P2PHT1"/>
<reference evidence="1" key="1">
    <citation type="submission" date="2018-02" db="EMBL/GenBank/DDBJ databases">
        <title>Rhizophora mucronata_Transcriptome.</title>
        <authorList>
            <person name="Meera S.P."/>
            <person name="Sreeshan A."/>
            <person name="Augustine A."/>
        </authorList>
    </citation>
    <scope>NUCLEOTIDE SEQUENCE</scope>
    <source>
        <tissue evidence="1">Leaf</tissue>
    </source>
</reference>
<evidence type="ECO:0000313" key="1">
    <source>
        <dbReference type="EMBL" id="MBX54201.1"/>
    </source>
</evidence>
<accession>A0A2P2PHT1</accession>
<sequence>MQWVESYVVRLVVEEKKTKRYVLSDHPVFI</sequence>
<protein>
    <submittedName>
        <fullName evidence="1">Uncharacterized protein</fullName>
    </submittedName>
</protein>
<proteinExistence type="predicted"/>
<name>A0A2P2PHT1_RHIMU</name>